<dbReference type="GO" id="GO:0097367">
    <property type="term" value="F:carbohydrate derivative binding"/>
    <property type="evidence" value="ECO:0007669"/>
    <property type="project" value="InterPro"/>
</dbReference>
<feature type="region of interest" description="Disordered" evidence="4">
    <location>
        <begin position="27"/>
        <end position="100"/>
    </location>
</feature>
<evidence type="ECO:0000313" key="7">
    <source>
        <dbReference type="EMBL" id="RNI18070.1"/>
    </source>
</evidence>
<dbReference type="AlphaFoldDB" id="A0A3M9LXP2"/>
<dbReference type="InterPro" id="IPR047640">
    <property type="entry name" value="RpiR-like"/>
</dbReference>
<dbReference type="Gene3D" id="3.40.50.10490">
    <property type="entry name" value="Glucose-6-phosphate isomerase like protein, domain 1"/>
    <property type="match status" value="1"/>
</dbReference>
<comment type="caution">
    <text evidence="7">The sequence shown here is derived from an EMBL/GenBank/DDBJ whole genome shotgun (WGS) entry which is preliminary data.</text>
</comment>
<dbReference type="SUPFAM" id="SSF46689">
    <property type="entry name" value="Homeodomain-like"/>
    <property type="match status" value="1"/>
</dbReference>
<feature type="compositionally biased region" description="Basic and acidic residues" evidence="4">
    <location>
        <begin position="36"/>
        <end position="49"/>
    </location>
</feature>
<proteinExistence type="predicted"/>
<dbReference type="PROSITE" id="PS51464">
    <property type="entry name" value="SIS"/>
    <property type="match status" value="1"/>
</dbReference>
<dbReference type="InterPro" id="IPR000281">
    <property type="entry name" value="HTH_RpiR"/>
</dbReference>
<dbReference type="InterPro" id="IPR035472">
    <property type="entry name" value="RpiR-like_SIS"/>
</dbReference>
<dbReference type="SUPFAM" id="SSF53697">
    <property type="entry name" value="SIS domain"/>
    <property type="match status" value="1"/>
</dbReference>
<dbReference type="Pfam" id="PF01418">
    <property type="entry name" value="HTH_6"/>
    <property type="match status" value="1"/>
</dbReference>
<dbReference type="Pfam" id="PF01380">
    <property type="entry name" value="SIS"/>
    <property type="match status" value="1"/>
</dbReference>
<dbReference type="EMBL" id="RJJQ01000025">
    <property type="protein sequence ID" value="RNI18070.1"/>
    <property type="molecule type" value="Genomic_DNA"/>
</dbReference>
<evidence type="ECO:0000313" key="8">
    <source>
        <dbReference type="Proteomes" id="UP000271678"/>
    </source>
</evidence>
<evidence type="ECO:0000259" key="5">
    <source>
        <dbReference type="PROSITE" id="PS51071"/>
    </source>
</evidence>
<evidence type="ECO:0000256" key="2">
    <source>
        <dbReference type="ARBA" id="ARBA00023125"/>
    </source>
</evidence>
<feature type="domain" description="SIS" evidence="6">
    <location>
        <begin position="220"/>
        <end position="361"/>
    </location>
</feature>
<name>A0A3M9LXP2_9MICO</name>
<feature type="compositionally biased region" description="Basic residues" evidence="4">
    <location>
        <begin position="50"/>
        <end position="62"/>
    </location>
</feature>
<dbReference type="GO" id="GO:1901135">
    <property type="term" value="P:carbohydrate derivative metabolic process"/>
    <property type="evidence" value="ECO:0007669"/>
    <property type="project" value="InterPro"/>
</dbReference>
<dbReference type="InterPro" id="IPR036388">
    <property type="entry name" value="WH-like_DNA-bd_sf"/>
</dbReference>
<evidence type="ECO:0000259" key="6">
    <source>
        <dbReference type="PROSITE" id="PS51464"/>
    </source>
</evidence>
<dbReference type="InterPro" id="IPR046348">
    <property type="entry name" value="SIS_dom_sf"/>
</dbReference>
<evidence type="ECO:0000256" key="1">
    <source>
        <dbReference type="ARBA" id="ARBA00023015"/>
    </source>
</evidence>
<dbReference type="InterPro" id="IPR001347">
    <property type="entry name" value="SIS_dom"/>
</dbReference>
<sequence>MAAGAARSARLLALPLRDLGAVLRHTRPDRCRRHRQDAQRQHAIPELERRRHPAHRGRRRDHDHRPDLGGAASAPDHRPLGPGGVWRPPQGTDPDGPRVTDNLLARVRAQAPSLGGAERAVAQVILDRADDIIELSSAQVAALAGVSRPTVVRTCQSLGLTGYQQLRVLLAREGVATAARRPPAEPADGPRAAIVATFRHVAASVDAMVALLTDEAASDATELLATARRLIVVGHGMSAPLALDAAARLNALGRVTEHYQDLIGEHIAVSGLGAQDAVFLVSGSGSNRLSLAAARAARDTGTRVLALTAFSHAPLVELADVTLVTGMPEPSFRDEIEVTSRIPQTILLEGLLAAVSDRLGDTGRAAKARSVHVVSGYLEE</sequence>
<keyword evidence="2" id="KW-0238">DNA-binding</keyword>
<feature type="domain" description="HTH rpiR-type" evidence="5">
    <location>
        <begin position="101"/>
        <end position="177"/>
    </location>
</feature>
<evidence type="ECO:0000256" key="4">
    <source>
        <dbReference type="SAM" id="MobiDB-lite"/>
    </source>
</evidence>
<dbReference type="PANTHER" id="PTHR30514">
    <property type="entry name" value="GLUCOKINASE"/>
    <property type="match status" value="1"/>
</dbReference>
<accession>A0A3M9LXP2</accession>
<dbReference type="GO" id="GO:0003700">
    <property type="term" value="F:DNA-binding transcription factor activity"/>
    <property type="evidence" value="ECO:0007669"/>
    <property type="project" value="InterPro"/>
</dbReference>
<dbReference type="GO" id="GO:0003677">
    <property type="term" value="F:DNA binding"/>
    <property type="evidence" value="ECO:0007669"/>
    <property type="project" value="UniProtKB-KW"/>
</dbReference>
<dbReference type="Gene3D" id="1.10.10.10">
    <property type="entry name" value="Winged helix-like DNA-binding domain superfamily/Winged helix DNA-binding domain"/>
    <property type="match status" value="1"/>
</dbReference>
<dbReference type="InterPro" id="IPR009057">
    <property type="entry name" value="Homeodomain-like_sf"/>
</dbReference>
<dbReference type="PANTHER" id="PTHR30514:SF1">
    <property type="entry name" value="HTH-TYPE TRANSCRIPTIONAL REGULATOR HEXR-RELATED"/>
    <property type="match status" value="1"/>
</dbReference>
<keyword evidence="3" id="KW-0804">Transcription</keyword>
<dbReference type="CDD" id="cd05013">
    <property type="entry name" value="SIS_RpiR"/>
    <property type="match status" value="1"/>
</dbReference>
<protein>
    <submittedName>
        <fullName evidence="7">MurR/RpiR family transcriptional regulator</fullName>
    </submittedName>
</protein>
<dbReference type="Proteomes" id="UP000271678">
    <property type="component" value="Unassembled WGS sequence"/>
</dbReference>
<dbReference type="PROSITE" id="PS51071">
    <property type="entry name" value="HTH_RPIR"/>
    <property type="match status" value="1"/>
</dbReference>
<keyword evidence="8" id="KW-1185">Reference proteome</keyword>
<evidence type="ECO:0000256" key="3">
    <source>
        <dbReference type="ARBA" id="ARBA00023163"/>
    </source>
</evidence>
<reference evidence="7 8" key="1">
    <citation type="submission" date="2018-11" db="EMBL/GenBank/DDBJ databases">
        <title>Draft genome of Simplicispira Flexivirga sp. BO-16.</title>
        <authorList>
            <person name="Im W.T."/>
        </authorList>
    </citation>
    <scope>NUCLEOTIDE SEQUENCE [LARGE SCALE GENOMIC DNA]</scope>
    <source>
        <strain evidence="7 8">BO-16</strain>
    </source>
</reference>
<gene>
    <name evidence="7" type="ORF">EFY87_18620</name>
</gene>
<keyword evidence="1" id="KW-0805">Transcription regulation</keyword>
<organism evidence="7 8">
    <name type="scientific">Flexivirga caeni</name>
    <dbReference type="NCBI Taxonomy" id="2294115"/>
    <lineage>
        <taxon>Bacteria</taxon>
        <taxon>Bacillati</taxon>
        <taxon>Actinomycetota</taxon>
        <taxon>Actinomycetes</taxon>
        <taxon>Micrococcales</taxon>
        <taxon>Dermacoccaceae</taxon>
        <taxon>Flexivirga</taxon>
    </lineage>
</organism>